<dbReference type="GO" id="GO:0097367">
    <property type="term" value="F:carbohydrate derivative binding"/>
    <property type="evidence" value="ECO:0007669"/>
    <property type="project" value="InterPro"/>
</dbReference>
<reference evidence="4" key="1">
    <citation type="submission" date="2016-10" db="EMBL/GenBank/DDBJ databases">
        <authorList>
            <person name="Varghese N."/>
            <person name="Submissions S."/>
        </authorList>
    </citation>
    <scope>NUCLEOTIDE SEQUENCE [LARGE SCALE GENOMIC DNA]</scope>
    <source>
        <strain evidence="4">DSM 44437</strain>
    </source>
</reference>
<dbReference type="PANTHER" id="PTHR32502">
    <property type="entry name" value="N-ACETYLGALACTOSAMINE PERMEASE II COMPONENT-RELATED"/>
    <property type="match status" value="1"/>
</dbReference>
<dbReference type="OrthoDB" id="9779207at2"/>
<name>A0A1H9ERN1_9PSEU</name>
<evidence type="ECO:0000313" key="4">
    <source>
        <dbReference type="Proteomes" id="UP000199503"/>
    </source>
</evidence>
<evidence type="ECO:0000313" key="3">
    <source>
        <dbReference type="EMBL" id="SEQ28416.1"/>
    </source>
</evidence>
<dbReference type="PANTHER" id="PTHR32502:SF3">
    <property type="entry name" value="D-GALACTOSAMINE-6-PHOSPHATE DEAMINASE AGAS-RELATED"/>
    <property type="match status" value="1"/>
</dbReference>
<dbReference type="Gene3D" id="3.40.50.10490">
    <property type="entry name" value="Glucose-6-phosphate isomerase like protein, domain 1"/>
    <property type="match status" value="2"/>
</dbReference>
<proteinExistence type="predicted"/>
<dbReference type="InterPro" id="IPR046348">
    <property type="entry name" value="SIS_dom_sf"/>
</dbReference>
<accession>A0A1H9ERN1</accession>
<organism evidence="3 4">
    <name type="scientific">Lentzea albida</name>
    <dbReference type="NCBI Taxonomy" id="65499"/>
    <lineage>
        <taxon>Bacteria</taxon>
        <taxon>Bacillati</taxon>
        <taxon>Actinomycetota</taxon>
        <taxon>Actinomycetes</taxon>
        <taxon>Pseudonocardiales</taxon>
        <taxon>Pseudonocardiaceae</taxon>
        <taxon>Lentzea</taxon>
    </lineage>
</organism>
<dbReference type="PROSITE" id="PS51464">
    <property type="entry name" value="SIS"/>
    <property type="match status" value="2"/>
</dbReference>
<dbReference type="InterPro" id="IPR050303">
    <property type="entry name" value="GatZ_KbaZ_carbometab"/>
</dbReference>
<keyword evidence="1" id="KW-0677">Repeat</keyword>
<sequence>MTVTGLGDSWTAREIWQQPTTWRAVEDVVGHARPRIEELLGAALAANPRIVLTGAGTSAFIGEVVAPALARHLGRQVDAVATTEIVADPRSVVVDERPVLLVSFARSGNSPESLAAAELLHRLTPTRHLVITCDPRGRLAQRWSGDGNAVVVALPDEVNDRGFAMTSSFTGMALAALLAFGLDVDVEALAQAGTAVLGEAAERASAIAGAKPDRLVYLGSGPLRGLAREAALKSLELTRGQVVGIAESSLGFRHGPKSVLDDRTIAVVFLSPEPYARSYDVDIARELVVALEPERVVVVGAAGPDECGGAQVWPVPAGGSPSAWALVAVIAAQATALACSLALDLTPDNPFPGGEVNRVVQGVVIHEFPEGVG</sequence>
<keyword evidence="3" id="KW-0413">Isomerase</keyword>
<dbReference type="CDD" id="cd05008">
    <property type="entry name" value="SIS_GlmS_GlmD_1"/>
    <property type="match status" value="1"/>
</dbReference>
<feature type="domain" description="SIS" evidence="2">
    <location>
        <begin position="40"/>
        <end position="199"/>
    </location>
</feature>
<dbReference type="InterPro" id="IPR035466">
    <property type="entry name" value="GlmS/AgaS_SIS"/>
</dbReference>
<protein>
    <submittedName>
        <fullName evidence="3">Tagatose-6-phosphate ketose/aldose isomerase</fullName>
    </submittedName>
</protein>
<dbReference type="InterPro" id="IPR001347">
    <property type="entry name" value="SIS_dom"/>
</dbReference>
<dbReference type="Pfam" id="PF01380">
    <property type="entry name" value="SIS"/>
    <property type="match status" value="1"/>
</dbReference>
<keyword evidence="4" id="KW-1185">Reference proteome</keyword>
<dbReference type="RefSeq" id="WP_089911633.1">
    <property type="nucleotide sequence ID" value="NZ_FOFV01000002.1"/>
</dbReference>
<dbReference type="STRING" id="65499.SAMN04488000_102402"/>
<dbReference type="GO" id="GO:0016853">
    <property type="term" value="F:isomerase activity"/>
    <property type="evidence" value="ECO:0007669"/>
    <property type="project" value="UniProtKB-KW"/>
</dbReference>
<gene>
    <name evidence="3" type="ORF">SAMN04488000_102402</name>
</gene>
<evidence type="ECO:0000256" key="1">
    <source>
        <dbReference type="ARBA" id="ARBA00022737"/>
    </source>
</evidence>
<dbReference type="EMBL" id="FOFV01000002">
    <property type="protein sequence ID" value="SEQ28416.1"/>
    <property type="molecule type" value="Genomic_DNA"/>
</dbReference>
<dbReference type="GO" id="GO:0009401">
    <property type="term" value="P:phosphoenolpyruvate-dependent sugar phosphotransferase system"/>
    <property type="evidence" value="ECO:0007669"/>
    <property type="project" value="TreeGrafter"/>
</dbReference>
<dbReference type="AlphaFoldDB" id="A0A1H9ERN1"/>
<dbReference type="Proteomes" id="UP000199503">
    <property type="component" value="Unassembled WGS sequence"/>
</dbReference>
<feature type="domain" description="SIS" evidence="2">
    <location>
        <begin position="203"/>
        <end position="350"/>
    </location>
</feature>
<evidence type="ECO:0000259" key="2">
    <source>
        <dbReference type="PROSITE" id="PS51464"/>
    </source>
</evidence>
<dbReference type="GO" id="GO:1901135">
    <property type="term" value="P:carbohydrate derivative metabolic process"/>
    <property type="evidence" value="ECO:0007669"/>
    <property type="project" value="InterPro"/>
</dbReference>
<dbReference type="SUPFAM" id="SSF53697">
    <property type="entry name" value="SIS domain"/>
    <property type="match status" value="1"/>
</dbReference>
<dbReference type="GO" id="GO:0005886">
    <property type="term" value="C:plasma membrane"/>
    <property type="evidence" value="ECO:0007669"/>
    <property type="project" value="TreeGrafter"/>
</dbReference>